<dbReference type="RefSeq" id="WP_345509693.1">
    <property type="nucleotide sequence ID" value="NZ_BAAAXD010000003.1"/>
</dbReference>
<keyword evidence="1" id="KW-0472">Membrane</keyword>
<keyword evidence="1" id="KW-1133">Transmembrane helix</keyword>
<sequence length="117" mass="12992">MDASYEAALGLHQIEGFLHQEANRREAHRRARDFAWELPGLTADQRLVIEEAYARREVENARRVSQYLADRISQVEAQHEARHRRFARGTAVAMGVVTLGLIGLCIAVILGTAVGAA</sequence>
<keyword evidence="1" id="KW-0812">Transmembrane</keyword>
<name>A0ABV5R7U7_9ACTN</name>
<keyword evidence="3" id="KW-1185">Reference proteome</keyword>
<dbReference type="Proteomes" id="UP001589710">
    <property type="component" value="Unassembled WGS sequence"/>
</dbReference>
<feature type="transmembrane region" description="Helical" evidence="1">
    <location>
        <begin position="91"/>
        <end position="114"/>
    </location>
</feature>
<evidence type="ECO:0000256" key="1">
    <source>
        <dbReference type="SAM" id="Phobius"/>
    </source>
</evidence>
<proteinExistence type="predicted"/>
<comment type="caution">
    <text evidence="2">The sequence shown here is derived from an EMBL/GenBank/DDBJ whole genome shotgun (WGS) entry which is preliminary data.</text>
</comment>
<gene>
    <name evidence="2" type="ORF">ACFFTL_16740</name>
</gene>
<dbReference type="EMBL" id="JBHMCG010000075">
    <property type="protein sequence ID" value="MFB9573910.1"/>
    <property type="molecule type" value="Genomic_DNA"/>
</dbReference>
<evidence type="ECO:0000313" key="2">
    <source>
        <dbReference type="EMBL" id="MFB9573910.1"/>
    </source>
</evidence>
<protein>
    <submittedName>
        <fullName evidence="2">Uncharacterized protein</fullName>
    </submittedName>
</protein>
<accession>A0ABV5R7U7</accession>
<organism evidence="2 3">
    <name type="scientific">Streptomyces yanii</name>
    <dbReference type="NCBI Taxonomy" id="78510"/>
    <lineage>
        <taxon>Bacteria</taxon>
        <taxon>Bacillati</taxon>
        <taxon>Actinomycetota</taxon>
        <taxon>Actinomycetes</taxon>
        <taxon>Kitasatosporales</taxon>
        <taxon>Streptomycetaceae</taxon>
        <taxon>Streptomyces</taxon>
    </lineage>
</organism>
<reference evidence="2 3" key="1">
    <citation type="submission" date="2024-09" db="EMBL/GenBank/DDBJ databases">
        <authorList>
            <person name="Sun Q."/>
            <person name="Mori K."/>
        </authorList>
    </citation>
    <scope>NUCLEOTIDE SEQUENCE [LARGE SCALE GENOMIC DNA]</scope>
    <source>
        <strain evidence="2 3">JCM 3331</strain>
    </source>
</reference>
<evidence type="ECO:0000313" key="3">
    <source>
        <dbReference type="Proteomes" id="UP001589710"/>
    </source>
</evidence>